<feature type="chain" id="PRO_5031441363" description="Cytochrome c domain-containing protein" evidence="5">
    <location>
        <begin position="26"/>
        <end position="238"/>
    </location>
</feature>
<keyword evidence="8" id="KW-1185">Reference proteome</keyword>
<keyword evidence="3 4" id="KW-0408">Iron</keyword>
<gene>
    <name evidence="7" type="ORF">MNODULE_19775</name>
</gene>
<evidence type="ECO:0000256" key="3">
    <source>
        <dbReference type="ARBA" id="ARBA00023004"/>
    </source>
</evidence>
<dbReference type="InterPro" id="IPR009056">
    <property type="entry name" value="Cyt_c-like_dom"/>
</dbReference>
<dbReference type="PROSITE" id="PS51257">
    <property type="entry name" value="PROKAR_LIPOPROTEIN"/>
    <property type="match status" value="1"/>
</dbReference>
<dbReference type="GO" id="GO:0046872">
    <property type="term" value="F:metal ion binding"/>
    <property type="evidence" value="ECO:0007669"/>
    <property type="project" value="UniProtKB-KW"/>
</dbReference>
<evidence type="ECO:0000256" key="4">
    <source>
        <dbReference type="PROSITE-ProRule" id="PRU00433"/>
    </source>
</evidence>
<evidence type="ECO:0000256" key="2">
    <source>
        <dbReference type="ARBA" id="ARBA00022723"/>
    </source>
</evidence>
<evidence type="ECO:0000259" key="6">
    <source>
        <dbReference type="PROSITE" id="PS51007"/>
    </source>
</evidence>
<keyword evidence="5" id="KW-0732">Signal</keyword>
<keyword evidence="1 4" id="KW-0349">Heme</keyword>
<dbReference type="Gene3D" id="1.10.760.10">
    <property type="entry name" value="Cytochrome c-like domain"/>
    <property type="match status" value="1"/>
</dbReference>
<dbReference type="SUPFAM" id="SSF46626">
    <property type="entry name" value="Cytochrome c"/>
    <property type="match status" value="1"/>
</dbReference>
<dbReference type="AlphaFoldDB" id="A0A7X6DTJ4"/>
<sequence length="238" mass="26507">MSRINLFKLLLFLNLFFLVSSCSNNSSSTQPETSTPAIKRTPRAISEEKLALIGKILVFGTDNPKFAKGDVSIGKGECSLCHQLLPKQNADRAPSLLGIEALSHNRVKEERYQMYVERYSTEGDPETGTKPHAKTGGEYLIESLYCPRCYVVKDHGIKGTNDLESGMPVITRPPVNLTDFEIVAVVAYVQSKDTPGDYSKVTAIDDWESYFGKKFTFTPEEASVDRYLPTEPEPNKQS</sequence>
<proteinExistence type="predicted"/>
<dbReference type="Proteomes" id="UP000534783">
    <property type="component" value="Unassembled WGS sequence"/>
</dbReference>
<comment type="caution">
    <text evidence="7">The sequence shown here is derived from an EMBL/GenBank/DDBJ whole genome shotgun (WGS) entry which is preliminary data.</text>
</comment>
<dbReference type="GO" id="GO:0009055">
    <property type="term" value="F:electron transfer activity"/>
    <property type="evidence" value="ECO:0007669"/>
    <property type="project" value="InterPro"/>
</dbReference>
<dbReference type="EMBL" id="VTOW01000004">
    <property type="protein sequence ID" value="NKE72997.1"/>
    <property type="molecule type" value="Genomic_DNA"/>
</dbReference>
<dbReference type="InterPro" id="IPR036909">
    <property type="entry name" value="Cyt_c-like_dom_sf"/>
</dbReference>
<accession>A0A7X6DTJ4</accession>
<evidence type="ECO:0000313" key="8">
    <source>
        <dbReference type="Proteomes" id="UP000534783"/>
    </source>
</evidence>
<feature type="domain" description="Cytochrome c" evidence="6">
    <location>
        <begin position="64"/>
        <end position="193"/>
    </location>
</feature>
<organism evidence="7 8">
    <name type="scientific">Candidatus Manganitrophus noduliformans</name>
    <dbReference type="NCBI Taxonomy" id="2606439"/>
    <lineage>
        <taxon>Bacteria</taxon>
        <taxon>Pseudomonadati</taxon>
        <taxon>Nitrospirota</taxon>
        <taxon>Nitrospiria</taxon>
        <taxon>Candidatus Troglogloeales</taxon>
        <taxon>Candidatus Manganitrophaceae</taxon>
        <taxon>Candidatus Manganitrophus</taxon>
    </lineage>
</organism>
<evidence type="ECO:0000256" key="5">
    <source>
        <dbReference type="SAM" id="SignalP"/>
    </source>
</evidence>
<evidence type="ECO:0000313" key="7">
    <source>
        <dbReference type="EMBL" id="NKE72997.1"/>
    </source>
</evidence>
<reference evidence="7 8" key="1">
    <citation type="journal article" date="2020" name="Nature">
        <title>Bacterial chemolithoautotrophy via manganese oxidation.</title>
        <authorList>
            <person name="Yu H."/>
            <person name="Leadbetter J.R."/>
        </authorList>
    </citation>
    <scope>NUCLEOTIDE SEQUENCE [LARGE SCALE GENOMIC DNA]</scope>
    <source>
        <strain evidence="7 8">Mn-1</strain>
    </source>
</reference>
<evidence type="ECO:0000256" key="1">
    <source>
        <dbReference type="ARBA" id="ARBA00022617"/>
    </source>
</evidence>
<protein>
    <recommendedName>
        <fullName evidence="6">Cytochrome c domain-containing protein</fullName>
    </recommendedName>
</protein>
<dbReference type="RefSeq" id="WP_168062928.1">
    <property type="nucleotide sequence ID" value="NZ_VTOW01000004.1"/>
</dbReference>
<name>A0A7X6DTJ4_9BACT</name>
<dbReference type="GO" id="GO:0020037">
    <property type="term" value="F:heme binding"/>
    <property type="evidence" value="ECO:0007669"/>
    <property type="project" value="InterPro"/>
</dbReference>
<keyword evidence="2 4" id="KW-0479">Metal-binding</keyword>
<dbReference type="PROSITE" id="PS51007">
    <property type="entry name" value="CYTC"/>
    <property type="match status" value="1"/>
</dbReference>
<feature type="signal peptide" evidence="5">
    <location>
        <begin position="1"/>
        <end position="25"/>
    </location>
</feature>